<reference evidence="12 13" key="1">
    <citation type="submission" date="2016-10" db="EMBL/GenBank/DDBJ databases">
        <authorList>
            <person name="de Groot N.N."/>
        </authorList>
    </citation>
    <scope>NUCLEOTIDE SEQUENCE [LARGE SCALE GENOMIC DNA]</scope>
    <source>
        <strain evidence="12 13">CGMCC 1.9157</strain>
    </source>
</reference>
<dbReference type="InterPro" id="IPR041489">
    <property type="entry name" value="PDZ_6"/>
</dbReference>
<evidence type="ECO:0000313" key="13">
    <source>
        <dbReference type="Proteomes" id="UP000199236"/>
    </source>
</evidence>
<feature type="active site" description="Charge relay system" evidence="9">
    <location>
        <position position="236"/>
    </location>
</feature>
<dbReference type="Pfam" id="PF17820">
    <property type="entry name" value="PDZ_6"/>
    <property type="match status" value="2"/>
</dbReference>
<dbReference type="Gene3D" id="2.30.42.10">
    <property type="match status" value="2"/>
</dbReference>
<evidence type="ECO:0000256" key="2">
    <source>
        <dbReference type="ARBA" id="ARBA00010541"/>
    </source>
</evidence>
<feature type="active site" description="Charge relay system" evidence="9">
    <location>
        <position position="130"/>
    </location>
</feature>
<dbReference type="Pfam" id="PF13365">
    <property type="entry name" value="Trypsin_2"/>
    <property type="match status" value="1"/>
</dbReference>
<feature type="binding site" evidence="10">
    <location>
        <begin position="234"/>
        <end position="236"/>
    </location>
    <ligand>
        <name>substrate</name>
    </ligand>
</feature>
<dbReference type="STRING" id="655353.SAMN04488056_104391"/>
<dbReference type="PRINTS" id="PR00834">
    <property type="entry name" value="PROTEASES2C"/>
</dbReference>
<feature type="active site" description="Charge relay system" evidence="9">
    <location>
        <position position="160"/>
    </location>
</feature>
<dbReference type="InterPro" id="IPR001940">
    <property type="entry name" value="Peptidase_S1C"/>
</dbReference>
<dbReference type="Proteomes" id="UP000199236">
    <property type="component" value="Unassembled WGS sequence"/>
</dbReference>
<evidence type="ECO:0000256" key="4">
    <source>
        <dbReference type="ARBA" id="ARBA00022729"/>
    </source>
</evidence>
<evidence type="ECO:0000256" key="6">
    <source>
        <dbReference type="ARBA" id="ARBA00022764"/>
    </source>
</evidence>
<keyword evidence="3 12" id="KW-0645">Protease</keyword>
<evidence type="ECO:0000256" key="3">
    <source>
        <dbReference type="ARBA" id="ARBA00022670"/>
    </source>
</evidence>
<gene>
    <name evidence="12" type="ORF">SAMN04488056_104391</name>
</gene>
<feature type="domain" description="PDZ" evidence="11">
    <location>
        <begin position="294"/>
        <end position="346"/>
    </location>
</feature>
<dbReference type="PANTHER" id="PTHR22939">
    <property type="entry name" value="SERINE PROTEASE FAMILY S1C HTRA-RELATED"/>
    <property type="match status" value="1"/>
</dbReference>
<dbReference type="GO" id="GO:0004252">
    <property type="term" value="F:serine-type endopeptidase activity"/>
    <property type="evidence" value="ECO:0007669"/>
    <property type="project" value="InterPro"/>
</dbReference>
<dbReference type="SUPFAM" id="SSF50494">
    <property type="entry name" value="Trypsin-like serine proteases"/>
    <property type="match status" value="1"/>
</dbReference>
<evidence type="ECO:0000256" key="8">
    <source>
        <dbReference type="ARBA" id="ARBA00022825"/>
    </source>
</evidence>
<feature type="domain" description="PDZ" evidence="11">
    <location>
        <begin position="405"/>
        <end position="468"/>
    </location>
</feature>
<name>A0A1I5G787_9HYPH</name>
<keyword evidence="6" id="KW-0574">Periplasm</keyword>
<comment type="subcellular location">
    <subcellularLocation>
        <location evidence="1">Periplasm</location>
    </subcellularLocation>
</comment>
<feature type="binding site" evidence="10">
    <location>
        <position position="130"/>
    </location>
    <ligand>
        <name>substrate</name>
    </ligand>
</feature>
<dbReference type="InterPro" id="IPR001478">
    <property type="entry name" value="PDZ"/>
</dbReference>
<dbReference type="NCBIfam" id="TIGR02037">
    <property type="entry name" value="degP_htrA_DO"/>
    <property type="match status" value="1"/>
</dbReference>
<keyword evidence="7" id="KW-0378">Hydrolase</keyword>
<proteinExistence type="inferred from homology"/>
<organism evidence="12 13">
    <name type="scientific">Cohaesibacter marisflavi</name>
    <dbReference type="NCBI Taxonomy" id="655353"/>
    <lineage>
        <taxon>Bacteria</taxon>
        <taxon>Pseudomonadati</taxon>
        <taxon>Pseudomonadota</taxon>
        <taxon>Alphaproteobacteria</taxon>
        <taxon>Hyphomicrobiales</taxon>
        <taxon>Cohaesibacteraceae</taxon>
    </lineage>
</organism>
<evidence type="ECO:0000256" key="10">
    <source>
        <dbReference type="PIRSR" id="PIRSR611782-2"/>
    </source>
</evidence>
<evidence type="ECO:0000259" key="11">
    <source>
        <dbReference type="PROSITE" id="PS50106"/>
    </source>
</evidence>
<keyword evidence="13" id="KW-1185">Reference proteome</keyword>
<dbReference type="GO" id="GO:0006508">
    <property type="term" value="P:proteolysis"/>
    <property type="evidence" value="ECO:0007669"/>
    <property type="project" value="UniProtKB-KW"/>
</dbReference>
<dbReference type="GO" id="GO:0042597">
    <property type="term" value="C:periplasmic space"/>
    <property type="evidence" value="ECO:0007669"/>
    <property type="project" value="UniProtKB-SubCell"/>
</dbReference>
<feature type="binding site" evidence="10">
    <location>
        <position position="160"/>
    </location>
    <ligand>
        <name>substrate</name>
    </ligand>
</feature>
<keyword evidence="4" id="KW-0732">Signal</keyword>
<dbReference type="AlphaFoldDB" id="A0A1I5G787"/>
<keyword evidence="8" id="KW-0720">Serine protease</keyword>
<evidence type="ECO:0000256" key="5">
    <source>
        <dbReference type="ARBA" id="ARBA00022737"/>
    </source>
</evidence>
<accession>A0A1I5G787</accession>
<dbReference type="EMBL" id="FOVR01000004">
    <property type="protein sequence ID" value="SFO31935.1"/>
    <property type="molecule type" value="Genomic_DNA"/>
</dbReference>
<protein>
    <submittedName>
        <fullName evidence="12">Do/DeqQ family serine protease</fullName>
    </submittedName>
</protein>
<dbReference type="SMART" id="SM00228">
    <property type="entry name" value="PDZ"/>
    <property type="match status" value="2"/>
</dbReference>
<evidence type="ECO:0000256" key="1">
    <source>
        <dbReference type="ARBA" id="ARBA00004418"/>
    </source>
</evidence>
<dbReference type="InterPro" id="IPR036034">
    <property type="entry name" value="PDZ_sf"/>
</dbReference>
<dbReference type="SUPFAM" id="SSF50156">
    <property type="entry name" value="PDZ domain-like"/>
    <property type="match status" value="2"/>
</dbReference>
<dbReference type="PROSITE" id="PS50106">
    <property type="entry name" value="PDZ"/>
    <property type="match status" value="2"/>
</dbReference>
<sequence length="488" mass="51623">MISRKGMATVAVLLIVAGGGYLARDFVPSSNAANKVEPPKVTQVVERVPASKAEMQLSFSPLVKEAAPAVVNVYATRKVVTRSRSPFFNDPFFERFFGQGGFGAPRERVERSLGSGVIVDHTGVIVTNHHVIDGATEVKVALADRTEFEADVVLDDEKTDLAILKVRDLKGDLPHLEFADSDDTQVGDLVLAIGNPFGVGQTVTSGIVSAVARTQVGASDYSYFVQTDAAINPGNSGGALVNMQGQLVGINSSIYTRSGGSNGIGFAIPANMVKLVADAAISGKAVQRAWFGGSLQLVSSDIASGLGLDRPQGVLVTEVYQDSPAEAAGLEVGDLILKVNGKTVDSPDAFGYRFATVPLGSDVSLDVVRQGGARTIVMKAAAAPEKPPRDERYIEGYSPFDGATVLNLSPLVAQELGVDSGLKGVVISGVRNGTTSERLGLKIGDVIRKVNGQVVRNTKDLETLSNQEFRLWRLEIQRDGKLIKTTIS</sequence>
<comment type="similarity">
    <text evidence="2">Belongs to the peptidase S1C family.</text>
</comment>
<dbReference type="InterPro" id="IPR009003">
    <property type="entry name" value="Peptidase_S1_PA"/>
</dbReference>
<dbReference type="PANTHER" id="PTHR22939:SF129">
    <property type="entry name" value="SERINE PROTEASE HTRA2, MITOCHONDRIAL"/>
    <property type="match status" value="1"/>
</dbReference>
<evidence type="ECO:0000256" key="9">
    <source>
        <dbReference type="PIRSR" id="PIRSR611782-1"/>
    </source>
</evidence>
<dbReference type="InterPro" id="IPR011782">
    <property type="entry name" value="Pept_S1C_Do"/>
</dbReference>
<evidence type="ECO:0000256" key="7">
    <source>
        <dbReference type="ARBA" id="ARBA00022801"/>
    </source>
</evidence>
<evidence type="ECO:0000313" key="12">
    <source>
        <dbReference type="EMBL" id="SFO31935.1"/>
    </source>
</evidence>
<keyword evidence="5" id="KW-0677">Repeat</keyword>
<dbReference type="Gene3D" id="2.40.10.120">
    <property type="match status" value="1"/>
</dbReference>